<keyword evidence="2" id="KW-1185">Reference proteome</keyword>
<organism evidence="1 2">
    <name type="scientific">Vagococcus allomyrinae</name>
    <dbReference type="NCBI Taxonomy" id="2794353"/>
    <lineage>
        <taxon>Bacteria</taxon>
        <taxon>Bacillati</taxon>
        <taxon>Bacillota</taxon>
        <taxon>Bacilli</taxon>
        <taxon>Lactobacillales</taxon>
        <taxon>Enterococcaceae</taxon>
        <taxon>Vagococcus</taxon>
    </lineage>
</organism>
<dbReference type="EMBL" id="JAEEGA010000017">
    <property type="protein sequence ID" value="MBP1043577.1"/>
    <property type="molecule type" value="Genomic_DNA"/>
</dbReference>
<protein>
    <submittedName>
        <fullName evidence="1">Uncharacterized protein</fullName>
    </submittedName>
</protein>
<gene>
    <name evidence="1" type="ORF">I6N95_21355</name>
</gene>
<name>A0A940PFD6_9ENTE</name>
<dbReference type="Proteomes" id="UP000674938">
    <property type="component" value="Unassembled WGS sequence"/>
</dbReference>
<dbReference type="RefSeq" id="WP_209531383.1">
    <property type="nucleotide sequence ID" value="NZ_JAEEGA010000017.1"/>
</dbReference>
<accession>A0A940PFD6</accession>
<comment type="caution">
    <text evidence="1">The sequence shown here is derived from an EMBL/GenBank/DDBJ whole genome shotgun (WGS) entry which is preliminary data.</text>
</comment>
<reference evidence="1" key="1">
    <citation type="submission" date="2020-12" db="EMBL/GenBank/DDBJ databases">
        <title>Vagococcus allomyrinae sp. nov. and Enterococcus lavae sp. nov., isolated from the larvae of Allomyrina dichotoma.</title>
        <authorList>
            <person name="Lee S.D."/>
        </authorList>
    </citation>
    <scope>NUCLEOTIDE SEQUENCE</scope>
    <source>
        <strain evidence="1">BWB3-3</strain>
    </source>
</reference>
<evidence type="ECO:0000313" key="2">
    <source>
        <dbReference type="Proteomes" id="UP000674938"/>
    </source>
</evidence>
<dbReference type="AlphaFoldDB" id="A0A940PFD6"/>
<proteinExistence type="predicted"/>
<sequence>MGATIKKIFSDDVPLVYSLLHLQAGNEDYLVAASEEENGSAYAYNLNKNYEKQAIWQNIGGTMTMVQVSDSLDFLATQRFFPGFNAASCELVKLSFDGTGWNQTKIMDFPYLHRFDLIEGPDKMYFIGATITEHKEFSDDWRTPGQIYVGEYRQETNELIGLTRLDEPLVKNHGYCAFSEKGYSFVTSEEGVFCLRYPSAESDWQLTKVYDLPVSDIAAIDTDDDGKFNYYLVINNFHGQTLTILNDRFQAIKEISGKFPFAHSIWGGVFNGEACFVFGNREGKQDYYLLKVREEFGEVQVELVKIDEQVGSTNTTVFQKNQQDLLVSANREINQVAIYVES</sequence>
<evidence type="ECO:0000313" key="1">
    <source>
        <dbReference type="EMBL" id="MBP1043577.1"/>
    </source>
</evidence>